<dbReference type="EMBL" id="CP094298">
    <property type="protein sequence ID" value="UNZ01453.1"/>
    <property type="molecule type" value="Genomic_DNA"/>
</dbReference>
<dbReference type="GeneID" id="66859471"/>
<dbReference type="Proteomes" id="UP000829494">
    <property type="component" value="Chromosome"/>
</dbReference>
<feature type="transmembrane region" description="Helical" evidence="7">
    <location>
        <begin position="28"/>
        <end position="48"/>
    </location>
</feature>
<protein>
    <submittedName>
        <fullName evidence="9">Aliphatic sulfonates transport permease protein SsuC</fullName>
    </submittedName>
</protein>
<dbReference type="SUPFAM" id="SSF161098">
    <property type="entry name" value="MetI-like"/>
    <property type="match status" value="1"/>
</dbReference>
<feature type="transmembrane region" description="Helical" evidence="7">
    <location>
        <begin position="242"/>
        <end position="260"/>
    </location>
</feature>
<evidence type="ECO:0000256" key="7">
    <source>
        <dbReference type="RuleBase" id="RU363032"/>
    </source>
</evidence>
<keyword evidence="6 7" id="KW-0472">Membrane</keyword>
<evidence type="ECO:0000256" key="5">
    <source>
        <dbReference type="ARBA" id="ARBA00022989"/>
    </source>
</evidence>
<dbReference type="InterPro" id="IPR000515">
    <property type="entry name" value="MetI-like"/>
</dbReference>
<comment type="subcellular location">
    <subcellularLocation>
        <location evidence="1 7">Cell membrane</location>
        <topology evidence="1 7">Multi-pass membrane protein</topology>
    </subcellularLocation>
</comment>
<dbReference type="Pfam" id="PF00528">
    <property type="entry name" value="BPD_transp_1"/>
    <property type="match status" value="1"/>
</dbReference>
<accession>A0ABY3YU28</accession>
<keyword evidence="3" id="KW-1003">Cell membrane</keyword>
<keyword evidence="4 7" id="KW-0812">Transmembrane</keyword>
<evidence type="ECO:0000256" key="2">
    <source>
        <dbReference type="ARBA" id="ARBA00022448"/>
    </source>
</evidence>
<dbReference type="PANTHER" id="PTHR30151:SF25">
    <property type="entry name" value="TAURINE TRANSPORT SYSTEM PERMEASE PROTEIN TAUC"/>
    <property type="match status" value="1"/>
</dbReference>
<dbReference type="RefSeq" id="WP_003982489.1">
    <property type="nucleotide sequence ID" value="NZ_CP043497.1"/>
</dbReference>
<feature type="domain" description="ABC transmembrane type-1" evidence="8">
    <location>
        <begin position="80"/>
        <end position="264"/>
    </location>
</feature>
<gene>
    <name evidence="9" type="primary">ssuC2</name>
    <name evidence="9" type="ORF">SRIMR7_04805</name>
</gene>
<dbReference type="Gene3D" id="1.10.3720.10">
    <property type="entry name" value="MetI-like"/>
    <property type="match status" value="1"/>
</dbReference>
<sequence length="282" mass="30090">MSPAGPVSAAGKRPAGPLRRTGLLRRTALRLLRVLGLPVLLILGWWAYSVAEPTFYLPTPGRVATAFTEVWFSDRITEDVLPSVGRLLTGYALAGLLGVGLGVAIGSSRTLRAAAEPVLEFFRAVPPPVLVPLIMLLAGLDTTMKVLVIVSGCVWPVLLNTVEGVRAVDEVLADTGRCFGLRGPARLRHLVLPAASPQIMAGLRQALSIGIILMVIGEMFASTSGIGHTVVLFQRGFAIPEMWSGIVVLGLLGFGLSLAFRAAERRILAWHLARGEERGRHA</sequence>
<feature type="transmembrane region" description="Helical" evidence="7">
    <location>
        <begin position="206"/>
        <end position="230"/>
    </location>
</feature>
<feature type="transmembrane region" description="Helical" evidence="7">
    <location>
        <begin position="88"/>
        <end position="106"/>
    </location>
</feature>
<dbReference type="PANTHER" id="PTHR30151">
    <property type="entry name" value="ALKANE SULFONATE ABC TRANSPORTER-RELATED, MEMBRANE SUBUNIT"/>
    <property type="match status" value="1"/>
</dbReference>
<keyword evidence="10" id="KW-1185">Reference proteome</keyword>
<dbReference type="InterPro" id="IPR035906">
    <property type="entry name" value="MetI-like_sf"/>
</dbReference>
<reference evidence="9 10" key="1">
    <citation type="submission" date="2022-03" db="EMBL/GenBank/DDBJ databases">
        <title>Complete genome of Streptomyces rimosus ssp. rimosus R7 (=ATCC 10970).</title>
        <authorList>
            <person name="Beganovic S."/>
            <person name="Ruckert C."/>
            <person name="Busche T."/>
            <person name="Kalinowski J."/>
            <person name="Wittmann C."/>
        </authorList>
    </citation>
    <scope>NUCLEOTIDE SEQUENCE [LARGE SCALE GENOMIC DNA]</scope>
    <source>
        <strain evidence="9 10">R7</strain>
    </source>
</reference>
<name>A0ABY3YU28_STRRM</name>
<evidence type="ECO:0000256" key="4">
    <source>
        <dbReference type="ARBA" id="ARBA00022692"/>
    </source>
</evidence>
<evidence type="ECO:0000256" key="1">
    <source>
        <dbReference type="ARBA" id="ARBA00004651"/>
    </source>
</evidence>
<organism evidence="9 10">
    <name type="scientific">Streptomyces rimosus subsp. rimosus</name>
    <dbReference type="NCBI Taxonomy" id="132474"/>
    <lineage>
        <taxon>Bacteria</taxon>
        <taxon>Bacillati</taxon>
        <taxon>Actinomycetota</taxon>
        <taxon>Actinomycetes</taxon>
        <taxon>Kitasatosporales</taxon>
        <taxon>Streptomycetaceae</taxon>
        <taxon>Streptomyces</taxon>
    </lineage>
</organism>
<keyword evidence="5 7" id="KW-1133">Transmembrane helix</keyword>
<evidence type="ECO:0000259" key="8">
    <source>
        <dbReference type="PROSITE" id="PS50928"/>
    </source>
</evidence>
<evidence type="ECO:0000313" key="9">
    <source>
        <dbReference type="EMBL" id="UNZ01453.1"/>
    </source>
</evidence>
<evidence type="ECO:0000256" key="6">
    <source>
        <dbReference type="ARBA" id="ARBA00023136"/>
    </source>
</evidence>
<dbReference type="PROSITE" id="PS50928">
    <property type="entry name" value="ABC_TM1"/>
    <property type="match status" value="1"/>
</dbReference>
<comment type="similarity">
    <text evidence="7">Belongs to the binding-protein-dependent transport system permease family.</text>
</comment>
<keyword evidence="2 7" id="KW-0813">Transport</keyword>
<evidence type="ECO:0000313" key="10">
    <source>
        <dbReference type="Proteomes" id="UP000829494"/>
    </source>
</evidence>
<evidence type="ECO:0000256" key="3">
    <source>
        <dbReference type="ARBA" id="ARBA00022475"/>
    </source>
</evidence>
<proteinExistence type="inferred from homology"/>